<evidence type="ECO:0000256" key="4">
    <source>
        <dbReference type="ARBA" id="ARBA00022729"/>
    </source>
</evidence>
<dbReference type="InterPro" id="IPR057336">
    <property type="entry name" value="GerAC_N"/>
</dbReference>
<dbReference type="OrthoDB" id="2592518at2"/>
<dbReference type="Proteomes" id="UP000030401">
    <property type="component" value="Unassembled WGS sequence"/>
</dbReference>
<evidence type="ECO:0000259" key="8">
    <source>
        <dbReference type="Pfam" id="PF05504"/>
    </source>
</evidence>
<evidence type="ECO:0000256" key="2">
    <source>
        <dbReference type="ARBA" id="ARBA00007886"/>
    </source>
</evidence>
<protein>
    <recommendedName>
        <fullName evidence="12">Spore germination protein</fullName>
    </recommendedName>
</protein>
<keyword evidence="7" id="KW-0449">Lipoprotein</keyword>
<proteinExistence type="inferred from homology"/>
<evidence type="ECO:0000256" key="1">
    <source>
        <dbReference type="ARBA" id="ARBA00004635"/>
    </source>
</evidence>
<reference evidence="10 11" key="1">
    <citation type="submission" date="2013-08" db="EMBL/GenBank/DDBJ databases">
        <authorList>
            <person name="Huang J."/>
            <person name="Wang G."/>
        </authorList>
    </citation>
    <scope>NUCLEOTIDE SEQUENCE [LARGE SCALE GENOMIC DNA]</scope>
    <source>
        <strain evidence="10 11">JSM 072002</strain>
    </source>
</reference>
<keyword evidence="4" id="KW-0732">Signal</keyword>
<dbReference type="Pfam" id="PF25198">
    <property type="entry name" value="Spore_GerAC_N"/>
    <property type="match status" value="1"/>
</dbReference>
<evidence type="ECO:0000259" key="9">
    <source>
        <dbReference type="Pfam" id="PF25198"/>
    </source>
</evidence>
<dbReference type="PANTHER" id="PTHR35789:SF1">
    <property type="entry name" value="SPORE GERMINATION PROTEIN B3"/>
    <property type="match status" value="1"/>
</dbReference>
<dbReference type="InterPro" id="IPR046953">
    <property type="entry name" value="Spore_GerAC-like_C"/>
</dbReference>
<comment type="caution">
    <text evidence="10">The sequence shown here is derived from an EMBL/GenBank/DDBJ whole genome shotgun (WGS) entry which is preliminary data.</text>
</comment>
<evidence type="ECO:0000256" key="6">
    <source>
        <dbReference type="ARBA" id="ARBA00023139"/>
    </source>
</evidence>
<keyword evidence="3" id="KW-0309">Germination</keyword>
<dbReference type="EMBL" id="AVPG01000007">
    <property type="protein sequence ID" value="KGX87397.1"/>
    <property type="molecule type" value="Genomic_DNA"/>
</dbReference>
<comment type="subcellular location">
    <subcellularLocation>
        <location evidence="1">Membrane</location>
        <topology evidence="1">Lipid-anchor</topology>
    </subcellularLocation>
</comment>
<dbReference type="PANTHER" id="PTHR35789">
    <property type="entry name" value="SPORE GERMINATION PROTEIN B3"/>
    <property type="match status" value="1"/>
</dbReference>
<evidence type="ECO:0000313" key="10">
    <source>
        <dbReference type="EMBL" id="KGX87397.1"/>
    </source>
</evidence>
<feature type="domain" description="Spore germination protein N-terminal" evidence="9">
    <location>
        <begin position="22"/>
        <end position="187"/>
    </location>
</feature>
<feature type="domain" description="Spore germination GerAC-like C-terminal" evidence="8">
    <location>
        <begin position="197"/>
        <end position="367"/>
    </location>
</feature>
<dbReference type="NCBIfam" id="TIGR02887">
    <property type="entry name" value="spore_ger_x_C"/>
    <property type="match status" value="1"/>
</dbReference>
<evidence type="ECO:0000313" key="11">
    <source>
        <dbReference type="Proteomes" id="UP000030401"/>
    </source>
</evidence>
<keyword evidence="5" id="KW-0472">Membrane</keyword>
<evidence type="ECO:0000256" key="7">
    <source>
        <dbReference type="ARBA" id="ARBA00023288"/>
    </source>
</evidence>
<dbReference type="InterPro" id="IPR038501">
    <property type="entry name" value="Spore_GerAC_C_sf"/>
</dbReference>
<dbReference type="AlphaFoldDB" id="A0A0A5HUT7"/>
<accession>A0A0A5HUT7</accession>
<evidence type="ECO:0000256" key="3">
    <source>
        <dbReference type="ARBA" id="ARBA00022544"/>
    </source>
</evidence>
<dbReference type="PROSITE" id="PS51257">
    <property type="entry name" value="PROKAR_LIPOPROTEIN"/>
    <property type="match status" value="1"/>
</dbReference>
<organism evidence="10 11">
    <name type="scientific">Pontibacillus litoralis JSM 072002</name>
    <dbReference type="NCBI Taxonomy" id="1385512"/>
    <lineage>
        <taxon>Bacteria</taxon>
        <taxon>Bacillati</taxon>
        <taxon>Bacillota</taxon>
        <taxon>Bacilli</taxon>
        <taxon>Bacillales</taxon>
        <taxon>Bacillaceae</taxon>
        <taxon>Pontibacillus</taxon>
    </lineage>
</organism>
<dbReference type="Gene3D" id="3.30.300.210">
    <property type="entry name" value="Nutrient germinant receptor protein C, domain 3"/>
    <property type="match status" value="1"/>
</dbReference>
<dbReference type="RefSeq" id="WP_036833510.1">
    <property type="nucleotide sequence ID" value="NZ_AVPG01000007.1"/>
</dbReference>
<evidence type="ECO:0000256" key="5">
    <source>
        <dbReference type="ARBA" id="ARBA00023136"/>
    </source>
</evidence>
<keyword evidence="11" id="KW-1185">Reference proteome</keyword>
<comment type="similarity">
    <text evidence="2">Belongs to the GerABKC lipoprotein family.</text>
</comment>
<dbReference type="GO" id="GO:0016020">
    <property type="term" value="C:membrane"/>
    <property type="evidence" value="ECO:0007669"/>
    <property type="project" value="UniProtKB-SubCell"/>
</dbReference>
<keyword evidence="6" id="KW-0564">Palmitate</keyword>
<evidence type="ECO:0008006" key="12">
    <source>
        <dbReference type="Google" id="ProtNLM"/>
    </source>
</evidence>
<sequence length="370" mass="42369">MRNMFIVLLCIVTIISGCVQKNYIEYLGIVTAIGFDLLENERIEGTHIIHQFDPNATNISQNISSQGNTTKGILYKANLKTSKDLSFGQLHVILYGQEVAEKGLMRLLDTIERDSDISDMLYLAVSDTTSKEVLAIENYEDAPNIGVYLHKLIKKNIEDEIIPDTTLHEFLYNYYDYGSDPILPVISTVNGKATIQQLAIMQNDQMVGAISTDDAFFIKLIRDQYKAGQLDLSIPQEVMNQKTESPTIYINLDEIRSRSNIQLTDMHNLHFEVNINLKARLLEISENIPLDKEENVKQIEQYMNKYIPMQLEELLQKLQQLQSDPFGFGLIYQKHTGAEALKEDKWREIFPDISVQFNVETQLLRSGIIR</sequence>
<dbReference type="InterPro" id="IPR008844">
    <property type="entry name" value="Spore_GerAC-like"/>
</dbReference>
<dbReference type="eggNOG" id="ENOG502Z9GR">
    <property type="taxonomic scope" value="Bacteria"/>
</dbReference>
<dbReference type="STRING" id="1385512.N784_15690"/>
<dbReference type="GO" id="GO:0009847">
    <property type="term" value="P:spore germination"/>
    <property type="evidence" value="ECO:0007669"/>
    <property type="project" value="InterPro"/>
</dbReference>
<dbReference type="Pfam" id="PF05504">
    <property type="entry name" value="Spore_GerAC"/>
    <property type="match status" value="1"/>
</dbReference>
<gene>
    <name evidence="10" type="ORF">N784_15690</name>
</gene>
<name>A0A0A5HUT7_9BACI</name>